<feature type="domain" description="Disks large homolog 5 N-terminal" evidence="2">
    <location>
        <begin position="15"/>
        <end position="95"/>
    </location>
</feature>
<evidence type="ECO:0000259" key="2">
    <source>
        <dbReference type="Pfam" id="PF04822"/>
    </source>
</evidence>
<organism evidence="3 4">
    <name type="scientific">Neotoma lepida</name>
    <name type="common">Desert woodrat</name>
    <dbReference type="NCBI Taxonomy" id="56216"/>
    <lineage>
        <taxon>Eukaryota</taxon>
        <taxon>Metazoa</taxon>
        <taxon>Chordata</taxon>
        <taxon>Craniata</taxon>
        <taxon>Vertebrata</taxon>
        <taxon>Euteleostomi</taxon>
        <taxon>Mammalia</taxon>
        <taxon>Eutheria</taxon>
        <taxon>Euarchontoglires</taxon>
        <taxon>Glires</taxon>
        <taxon>Rodentia</taxon>
        <taxon>Myomorpha</taxon>
        <taxon>Muroidea</taxon>
        <taxon>Cricetidae</taxon>
        <taxon>Neotominae</taxon>
        <taxon>Neotoma</taxon>
    </lineage>
</organism>
<feature type="coiled-coil region" evidence="1">
    <location>
        <begin position="26"/>
        <end position="60"/>
    </location>
</feature>
<dbReference type="EMBL" id="LZPO01055707">
    <property type="protein sequence ID" value="OBS71699.1"/>
    <property type="molecule type" value="Genomic_DNA"/>
</dbReference>
<sequence length="141" mass="16526">MSCRIGQGEAGSTGKASSTLFFLTEQEQQLNKVDKLTLQLQMMTNERNELRAILSHYTNNDLNNKLNYELEMLKTEHKKEMSDVKKFPKEIGEALYKYKELSEKTSSYWFDNLQQELEHTTSQDENLLQMELLKQKHYVPG</sequence>
<dbReference type="AlphaFoldDB" id="A0A1A6H0C9"/>
<dbReference type="OrthoDB" id="9617604at2759"/>
<accession>A0A1A6H0C9</accession>
<evidence type="ECO:0000313" key="4">
    <source>
        <dbReference type="Proteomes" id="UP000092124"/>
    </source>
</evidence>
<name>A0A1A6H0C9_NEOLE</name>
<dbReference type="PANTHER" id="PTHR21558">
    <property type="entry name" value="SPEER/SPETEX"/>
    <property type="match status" value="1"/>
</dbReference>
<reference evidence="3 4" key="1">
    <citation type="submission" date="2016-06" db="EMBL/GenBank/DDBJ databases">
        <title>The Draft Genome Sequence and Annotation of the Desert Woodrat Neotoma lepida.</title>
        <authorList>
            <person name="Campbell M."/>
            <person name="Oakeson K.F."/>
            <person name="Yandell M."/>
            <person name="Halpert J.R."/>
            <person name="Dearing D."/>
        </authorList>
    </citation>
    <scope>NUCLEOTIDE SEQUENCE [LARGE SCALE GENOMIC DNA]</scope>
    <source>
        <strain evidence="3">417</strain>
        <tissue evidence="3">Liver</tissue>
    </source>
</reference>
<evidence type="ECO:0000313" key="3">
    <source>
        <dbReference type="EMBL" id="OBS71699.1"/>
    </source>
</evidence>
<comment type="caution">
    <text evidence="3">The sequence shown here is derived from an EMBL/GenBank/DDBJ whole genome shotgun (WGS) entry which is preliminary data.</text>
</comment>
<dbReference type="STRING" id="56216.A0A1A6H0C9"/>
<gene>
    <name evidence="3" type="ORF">A6R68_13724</name>
</gene>
<dbReference type="Pfam" id="PF04822">
    <property type="entry name" value="Takusan"/>
    <property type="match status" value="1"/>
</dbReference>
<keyword evidence="4" id="KW-1185">Reference proteome</keyword>
<dbReference type="InterPro" id="IPR006907">
    <property type="entry name" value="DLG5_N"/>
</dbReference>
<evidence type="ECO:0000256" key="1">
    <source>
        <dbReference type="SAM" id="Coils"/>
    </source>
</evidence>
<dbReference type="Proteomes" id="UP000092124">
    <property type="component" value="Unassembled WGS sequence"/>
</dbReference>
<keyword evidence="1" id="KW-0175">Coiled coil</keyword>
<feature type="non-terminal residue" evidence="3">
    <location>
        <position position="141"/>
    </location>
</feature>
<protein>
    <recommendedName>
        <fullName evidence="2">Disks large homolog 5 N-terminal domain-containing protein</fullName>
    </recommendedName>
</protein>
<proteinExistence type="predicted"/>